<evidence type="ECO:0000313" key="2">
    <source>
        <dbReference type="Proteomes" id="UP001164929"/>
    </source>
</evidence>
<dbReference type="AlphaFoldDB" id="A0AAD6VU44"/>
<comment type="caution">
    <text evidence="1">The sequence shown here is derived from an EMBL/GenBank/DDBJ whole genome shotgun (WGS) entry which is preliminary data.</text>
</comment>
<reference evidence="1" key="1">
    <citation type="journal article" date="2023" name="Mol. Ecol. Resour.">
        <title>Chromosome-level genome assembly of a triploid poplar Populus alba 'Berolinensis'.</title>
        <authorList>
            <person name="Chen S."/>
            <person name="Yu Y."/>
            <person name="Wang X."/>
            <person name="Wang S."/>
            <person name="Zhang T."/>
            <person name="Zhou Y."/>
            <person name="He R."/>
            <person name="Meng N."/>
            <person name="Wang Y."/>
            <person name="Liu W."/>
            <person name="Liu Z."/>
            <person name="Liu J."/>
            <person name="Guo Q."/>
            <person name="Huang H."/>
            <person name="Sederoff R.R."/>
            <person name="Wang G."/>
            <person name="Qu G."/>
            <person name="Chen S."/>
        </authorList>
    </citation>
    <scope>NUCLEOTIDE SEQUENCE</scope>
    <source>
        <strain evidence="1">SC-2020</strain>
    </source>
</reference>
<dbReference type="Proteomes" id="UP001164929">
    <property type="component" value="Chromosome 8"/>
</dbReference>
<evidence type="ECO:0000313" key="1">
    <source>
        <dbReference type="EMBL" id="KAJ6989463.1"/>
    </source>
</evidence>
<proteinExistence type="predicted"/>
<dbReference type="EMBL" id="JAQIZT010000008">
    <property type="protein sequence ID" value="KAJ6989463.1"/>
    <property type="molecule type" value="Genomic_DNA"/>
</dbReference>
<keyword evidence="2" id="KW-1185">Reference proteome</keyword>
<name>A0AAD6VU44_9ROSI</name>
<gene>
    <name evidence="1" type="ORF">NC653_022133</name>
</gene>
<protein>
    <submittedName>
        <fullName evidence="1">Uncharacterized protein</fullName>
    </submittedName>
</protein>
<organism evidence="1 2">
    <name type="scientific">Populus alba x Populus x berolinensis</name>
    <dbReference type="NCBI Taxonomy" id="444605"/>
    <lineage>
        <taxon>Eukaryota</taxon>
        <taxon>Viridiplantae</taxon>
        <taxon>Streptophyta</taxon>
        <taxon>Embryophyta</taxon>
        <taxon>Tracheophyta</taxon>
        <taxon>Spermatophyta</taxon>
        <taxon>Magnoliopsida</taxon>
        <taxon>eudicotyledons</taxon>
        <taxon>Gunneridae</taxon>
        <taxon>Pentapetalae</taxon>
        <taxon>rosids</taxon>
        <taxon>fabids</taxon>
        <taxon>Malpighiales</taxon>
        <taxon>Salicaceae</taxon>
        <taxon>Saliceae</taxon>
        <taxon>Populus</taxon>
    </lineage>
</organism>
<accession>A0AAD6VU44</accession>
<sequence>MQAQNCPATIRCNISAVQLLICCPLLSRSFTT</sequence>